<reference evidence="2" key="1">
    <citation type="submission" date="2020-11" db="EMBL/GenBank/DDBJ databases">
        <authorList>
            <person name="Tran Van P."/>
        </authorList>
    </citation>
    <scope>NUCLEOTIDE SEQUENCE</scope>
</reference>
<dbReference type="AlphaFoldDB" id="A0A7R9PHL6"/>
<organism evidence="2">
    <name type="scientific">Timema genevievae</name>
    <name type="common">Walking stick</name>
    <dbReference type="NCBI Taxonomy" id="629358"/>
    <lineage>
        <taxon>Eukaryota</taxon>
        <taxon>Metazoa</taxon>
        <taxon>Ecdysozoa</taxon>
        <taxon>Arthropoda</taxon>
        <taxon>Hexapoda</taxon>
        <taxon>Insecta</taxon>
        <taxon>Pterygota</taxon>
        <taxon>Neoptera</taxon>
        <taxon>Polyneoptera</taxon>
        <taxon>Phasmatodea</taxon>
        <taxon>Timematodea</taxon>
        <taxon>Timematoidea</taxon>
        <taxon>Timematidae</taxon>
        <taxon>Timema</taxon>
    </lineage>
</organism>
<sequence>MEENGGLKTGIAETVSEMVSIPNKEPILVRSGIESVEEKAKTISMVVAADKAKTERDEKKIEGIMWKLWRKGVGYDKERVKQDEKEGKDQLVTTKKTCQGVERVSCDSTANLEEGDIKITDVVPHFYPKLEENLQLSRLEEHHTLNLARHLVRKSHEKGNTITLPTPEAQDRIQSNGSTDLHSKKQKVAEFFERVCPEPKPVNHRTKKTYSSPAHGRSSHHNVEDQNPRIDLSKVSRSACLFRENARNQPCHLDVPYMGGTISSSSDLDSLISDVSAKKNVSATNLAGTDKKAPKLLSLPRNITKSTPNNYLSTDEIDSDNVDRITTLQDRLQGEVQSMKHNIFKDYLKQDDGETEKSYDSLDYDTYFKPFSLETPQGNMMVHKEMYVQRSMGVSMPSQSKSDMSMELNIKPNKYPSRTQQKSLGNESNVDKSSPNQSWSIFSKSSTSQRQYSTDDDSY</sequence>
<accession>A0A7R9PHL6</accession>
<evidence type="ECO:0000313" key="2">
    <source>
        <dbReference type="EMBL" id="CAD7586734.1"/>
    </source>
</evidence>
<dbReference type="EMBL" id="OE839320">
    <property type="protein sequence ID" value="CAD7586734.1"/>
    <property type="molecule type" value="Genomic_DNA"/>
</dbReference>
<evidence type="ECO:0000256" key="1">
    <source>
        <dbReference type="SAM" id="MobiDB-lite"/>
    </source>
</evidence>
<protein>
    <submittedName>
        <fullName evidence="2">Uncharacterized protein</fullName>
    </submittedName>
</protein>
<name>A0A7R9PHL6_TIMGE</name>
<proteinExistence type="predicted"/>
<gene>
    <name evidence="2" type="ORF">TGEB3V08_LOCUS1031</name>
</gene>
<feature type="compositionally biased region" description="Polar residues" evidence="1">
    <location>
        <begin position="416"/>
        <end position="452"/>
    </location>
</feature>
<feature type="region of interest" description="Disordered" evidence="1">
    <location>
        <begin position="199"/>
        <end position="226"/>
    </location>
</feature>
<feature type="region of interest" description="Disordered" evidence="1">
    <location>
        <begin position="411"/>
        <end position="459"/>
    </location>
</feature>